<dbReference type="EMBL" id="BMDI01000001">
    <property type="protein sequence ID" value="GGI18489.1"/>
    <property type="molecule type" value="Genomic_DNA"/>
</dbReference>
<evidence type="ECO:0000313" key="3">
    <source>
        <dbReference type="Proteomes" id="UP000642180"/>
    </source>
</evidence>
<dbReference type="Proteomes" id="UP000642180">
    <property type="component" value="Unassembled WGS sequence"/>
</dbReference>
<dbReference type="GO" id="GO:1902660">
    <property type="term" value="P:negative regulation of glucose mediated signaling pathway"/>
    <property type="evidence" value="ECO:0007669"/>
    <property type="project" value="TreeGrafter"/>
</dbReference>
<dbReference type="AlphaFoldDB" id="A0A8J3AT78"/>
<dbReference type="CDD" id="cd07735">
    <property type="entry name" value="class_II_PDE_MBL-fold"/>
    <property type="match status" value="1"/>
</dbReference>
<gene>
    <name evidence="2" type="ORF">GCM10008066_14270</name>
</gene>
<dbReference type="SUPFAM" id="SSF56281">
    <property type="entry name" value="Metallo-hydrolase/oxidoreductase"/>
    <property type="match status" value="1"/>
</dbReference>
<dbReference type="InterPro" id="IPR036866">
    <property type="entry name" value="RibonucZ/Hydroxyglut_hydro"/>
</dbReference>
<dbReference type="PANTHER" id="PTHR28283">
    <property type="entry name" value="3',5'-CYCLIC-NUCLEOTIDE PHOSPHODIESTERASE 1"/>
    <property type="match status" value="1"/>
</dbReference>
<dbReference type="PANTHER" id="PTHR28283:SF1">
    <property type="entry name" value="3',5'-CYCLIC-NUCLEOTIDE PHOSPHODIESTERASE 1"/>
    <property type="match status" value="1"/>
</dbReference>
<proteinExistence type="predicted"/>
<evidence type="ECO:0000313" key="2">
    <source>
        <dbReference type="EMBL" id="GGI18489.1"/>
    </source>
</evidence>
<comment type="caution">
    <text evidence="2">The sequence shown here is derived from an EMBL/GenBank/DDBJ whole genome shotgun (WGS) entry which is preliminary data.</text>
</comment>
<dbReference type="PRINTS" id="PR00388">
    <property type="entry name" value="PDIESTERASE2"/>
</dbReference>
<dbReference type="GO" id="GO:0004115">
    <property type="term" value="F:3',5'-cyclic-AMP phosphodiesterase activity"/>
    <property type="evidence" value="ECO:0007669"/>
    <property type="project" value="InterPro"/>
</dbReference>
<name>A0A8J3AT78_9BURK</name>
<accession>A0A8J3AT78</accession>
<dbReference type="Pfam" id="PF12706">
    <property type="entry name" value="Lactamase_B_2"/>
    <property type="match status" value="1"/>
</dbReference>
<dbReference type="GO" id="GO:0006198">
    <property type="term" value="P:cAMP catabolic process"/>
    <property type="evidence" value="ECO:0007669"/>
    <property type="project" value="InterPro"/>
</dbReference>
<sequence length="288" mass="32038">MLDAVFNNYNNDESIDFDFPYFSIDVGCIRDGSMKLSVLGCAGGLGGREKLTTCLQVDDDVLLDAGTGLSSLDLSQLLQIDHVFISHAHIDHVVGLAFMLDSVLGKRQAPVTVHATPGVIATLKAHLFNWKLWPDFSVIPDAEHPILHWSPLSFGSTVVLKERTFLSCEVNHTVEAAAYLVRSKERGFFFSGDMGSTPALWQQLAQEAHCDAVIVDCSFPDTEERIATLSKHFCPRALIEDIQPMPYSTQFLITHLKPGEEENVMRELRAHDGKRLFDSLKKGEIFSF</sequence>
<dbReference type="InterPro" id="IPR000396">
    <property type="entry name" value="Pdiesterase2"/>
</dbReference>
<reference evidence="3" key="1">
    <citation type="journal article" date="2019" name="Int. J. Syst. Evol. Microbiol.">
        <title>The Global Catalogue of Microorganisms (GCM) 10K type strain sequencing project: providing services to taxonomists for standard genome sequencing and annotation.</title>
        <authorList>
            <consortium name="The Broad Institute Genomics Platform"/>
            <consortium name="The Broad Institute Genome Sequencing Center for Infectious Disease"/>
            <person name="Wu L."/>
            <person name="Ma J."/>
        </authorList>
    </citation>
    <scope>NUCLEOTIDE SEQUENCE [LARGE SCALE GENOMIC DNA]</scope>
    <source>
        <strain evidence="3">CCM 2767</strain>
    </source>
</reference>
<dbReference type="Gene3D" id="3.60.15.10">
    <property type="entry name" value="Ribonuclease Z/Hydroxyacylglutathione hydrolase-like"/>
    <property type="match status" value="1"/>
</dbReference>
<dbReference type="InterPro" id="IPR001279">
    <property type="entry name" value="Metallo-B-lactamas"/>
</dbReference>
<evidence type="ECO:0000259" key="1">
    <source>
        <dbReference type="Pfam" id="PF12706"/>
    </source>
</evidence>
<protein>
    <submittedName>
        <fullName evidence="2">cAMP phosphodiesterase class-II:metallo-beta-lactamase superfamily protein</fullName>
    </submittedName>
</protein>
<keyword evidence="3" id="KW-1185">Reference proteome</keyword>
<feature type="domain" description="Metallo-beta-lactamase" evidence="1">
    <location>
        <begin position="61"/>
        <end position="240"/>
    </location>
</feature>
<organism evidence="2 3">
    <name type="scientific">Oxalicibacterium faecigallinarum</name>
    <dbReference type="NCBI Taxonomy" id="573741"/>
    <lineage>
        <taxon>Bacteria</taxon>
        <taxon>Pseudomonadati</taxon>
        <taxon>Pseudomonadota</taxon>
        <taxon>Betaproteobacteria</taxon>
        <taxon>Burkholderiales</taxon>
        <taxon>Oxalobacteraceae</taxon>
        <taxon>Oxalicibacterium</taxon>
    </lineage>
</organism>
<dbReference type="GO" id="GO:0047555">
    <property type="term" value="F:3',5'-cyclic-GMP phosphodiesterase activity"/>
    <property type="evidence" value="ECO:0007669"/>
    <property type="project" value="TreeGrafter"/>
</dbReference>